<dbReference type="PROSITE" id="PS51257">
    <property type="entry name" value="PROKAR_LIPOPROTEIN"/>
    <property type="match status" value="1"/>
</dbReference>
<dbReference type="OrthoDB" id="9792271at2"/>
<feature type="transmembrane region" description="Helical" evidence="1">
    <location>
        <begin position="130"/>
        <end position="152"/>
    </location>
</feature>
<evidence type="ECO:0000313" key="2">
    <source>
        <dbReference type="EMBL" id="APW59590.1"/>
    </source>
</evidence>
<proteinExistence type="predicted"/>
<dbReference type="RefSeq" id="WP_076343747.1">
    <property type="nucleotide sequence ID" value="NZ_CP019082.1"/>
</dbReference>
<reference evidence="3" key="1">
    <citation type="submission" date="2016-12" db="EMBL/GenBank/DDBJ databases">
        <title>Comparative genomics of four Isosphaeraceae planctomycetes: a common pool of plasmids and glycoside hydrolase genes.</title>
        <authorList>
            <person name="Ivanova A."/>
        </authorList>
    </citation>
    <scope>NUCLEOTIDE SEQUENCE [LARGE SCALE GENOMIC DNA]</scope>
    <source>
        <strain evidence="3">PX4</strain>
    </source>
</reference>
<evidence type="ECO:0000313" key="3">
    <source>
        <dbReference type="Proteomes" id="UP000186309"/>
    </source>
</evidence>
<dbReference type="InterPro" id="IPR038770">
    <property type="entry name" value="Na+/solute_symporter_sf"/>
</dbReference>
<feature type="transmembrane region" description="Helical" evidence="1">
    <location>
        <begin position="291"/>
        <end position="313"/>
    </location>
</feature>
<evidence type="ECO:0000256" key="1">
    <source>
        <dbReference type="SAM" id="Phobius"/>
    </source>
</evidence>
<dbReference type="Gene3D" id="1.20.1530.20">
    <property type="match status" value="1"/>
</dbReference>
<protein>
    <recommendedName>
        <fullName evidence="4">Bile acid:sodium symporter</fullName>
    </recommendedName>
</protein>
<dbReference type="PANTHER" id="PTHR18640">
    <property type="entry name" value="SOLUTE CARRIER FAMILY 10 MEMBER 7"/>
    <property type="match status" value="1"/>
</dbReference>
<keyword evidence="1" id="KW-1133">Transmembrane helix</keyword>
<name>A0A1U7CKX4_9BACT</name>
<accession>A0A1U7CKX4</accession>
<sequence length="340" mass="36229">MTRRRFDWFLPGMVIAVALACVFPGPGAHGGWLHPEIVTKGGVALIFFLHGVALSFGALRAGAFQWRLHVVVQLGTFLLFPVLGLAMLAVFGGYISAPLRLGSFYLCALPSTVSSSVALTAAARGNVPAAVFNATLSSLLGVVLTPLSIGWYRGASGEGASLTGVMIDLVVWLVLPLVVGQIARRWLGGWAARNKAKINVVDRITILLLVYTSFCDSVAMGVWRGHGLDAFATLAASIVLFFAVMFLIGWICDRLGFSTPDRIAAIFCGSKKTLASGVPMAQLMFGESPDLGLILLPIMIYHPLQLLICGVLAGRWAKRAEEIGELAQPIPQAGLLLDED</sequence>
<feature type="transmembrane region" description="Helical" evidence="1">
    <location>
        <begin position="71"/>
        <end position="97"/>
    </location>
</feature>
<organism evidence="2 3">
    <name type="scientific">Paludisphaera borealis</name>
    <dbReference type="NCBI Taxonomy" id="1387353"/>
    <lineage>
        <taxon>Bacteria</taxon>
        <taxon>Pseudomonadati</taxon>
        <taxon>Planctomycetota</taxon>
        <taxon>Planctomycetia</taxon>
        <taxon>Isosphaerales</taxon>
        <taxon>Isosphaeraceae</taxon>
        <taxon>Paludisphaera</taxon>
    </lineage>
</organism>
<keyword evidence="3" id="KW-1185">Reference proteome</keyword>
<dbReference type="KEGG" id="pbor:BSF38_01017"/>
<dbReference type="AlphaFoldDB" id="A0A1U7CKX4"/>
<feature type="transmembrane region" description="Helical" evidence="1">
    <location>
        <begin position="230"/>
        <end position="251"/>
    </location>
</feature>
<keyword evidence="1" id="KW-0472">Membrane</keyword>
<feature type="transmembrane region" description="Helical" evidence="1">
    <location>
        <begin position="37"/>
        <end position="59"/>
    </location>
</feature>
<feature type="transmembrane region" description="Helical" evidence="1">
    <location>
        <begin position="164"/>
        <end position="183"/>
    </location>
</feature>
<dbReference type="EMBL" id="CP019082">
    <property type="protein sequence ID" value="APW59590.1"/>
    <property type="molecule type" value="Genomic_DNA"/>
</dbReference>
<dbReference type="InterPro" id="IPR016833">
    <property type="entry name" value="Put_Na-Bile_cotransptr"/>
</dbReference>
<dbReference type="GO" id="GO:0005886">
    <property type="term" value="C:plasma membrane"/>
    <property type="evidence" value="ECO:0007669"/>
    <property type="project" value="TreeGrafter"/>
</dbReference>
<feature type="transmembrane region" description="Helical" evidence="1">
    <location>
        <begin position="204"/>
        <end position="224"/>
    </location>
</feature>
<dbReference type="Pfam" id="PF13593">
    <property type="entry name" value="SBF_like"/>
    <property type="match status" value="1"/>
</dbReference>
<gene>
    <name evidence="2" type="ORF">BSF38_01017</name>
</gene>
<feature type="transmembrane region" description="Helical" evidence="1">
    <location>
        <begin position="7"/>
        <end position="25"/>
    </location>
</feature>
<dbReference type="PIRSF" id="PIRSF026166">
    <property type="entry name" value="UCP026166"/>
    <property type="match status" value="1"/>
</dbReference>
<dbReference type="PANTHER" id="PTHR18640:SF5">
    <property type="entry name" value="SODIUM_BILE ACID COTRANSPORTER 7"/>
    <property type="match status" value="1"/>
</dbReference>
<keyword evidence="1" id="KW-0812">Transmembrane</keyword>
<dbReference type="Proteomes" id="UP000186309">
    <property type="component" value="Chromosome"/>
</dbReference>
<feature type="transmembrane region" description="Helical" evidence="1">
    <location>
        <begin position="103"/>
        <end position="123"/>
    </location>
</feature>
<feature type="transmembrane region" description="Helical" evidence="1">
    <location>
        <begin position="263"/>
        <end position="285"/>
    </location>
</feature>
<evidence type="ECO:0008006" key="4">
    <source>
        <dbReference type="Google" id="ProtNLM"/>
    </source>
</evidence>